<evidence type="ECO:0000256" key="1">
    <source>
        <dbReference type="ARBA" id="ARBA00004141"/>
    </source>
</evidence>
<evidence type="ECO:0000256" key="3">
    <source>
        <dbReference type="ARBA" id="ARBA00004613"/>
    </source>
</evidence>
<feature type="region of interest" description="Disordered" evidence="15">
    <location>
        <begin position="424"/>
        <end position="448"/>
    </location>
</feature>
<sequence length="474" mass="52540">MRIATAIVVFTSTVIQVAAVQAALETLIIPVCAQNCLELAIPTTSCSLDDIMCQCSDTELAHVVSACMLKNCTMAETLDATKFQAIICDNPHPSDTRKVVASTITVYTIAFISVGLRLAGKILSKLVSLDDWFVVVAMLITTIPVGCVLTMTKLGFGKHLWDLQHGHLLRSLRLFYISSILYVFVLFLLKVSLISFYLQIFISRQFRIVSYASLVAIATSSLVIFLLTVFSCTPLAYFWDRDLRGKCRNVSALAYANSAVAIVQDIAILILPLPWIWRLNMKWRQKAAVGVMLSIGTFACITTIIRMRSLLLFKISIDPTWDYVPVTIWTELELACGFICVSLPSIRLLFKHTCIRRRGAFSSSSHLSYTPRRANIAPDAIPGQVPTRRRTFLWFPMPVHSKLSPSGSYELSGSTKNDMYGWEKAKDHGKGPRVKHISGGFGGSAASGSKEDLITALPRIGCLPDKSFRRKDLE</sequence>
<evidence type="ECO:0000256" key="17">
    <source>
        <dbReference type="SAM" id="SignalP"/>
    </source>
</evidence>
<comment type="subcellular location">
    <subcellularLocation>
        <location evidence="2">Membrane</location>
        <topology evidence="2">Lipid-anchor</topology>
        <topology evidence="2">GPI-anchor</topology>
    </subcellularLocation>
    <subcellularLocation>
        <location evidence="1">Membrane</location>
        <topology evidence="1">Multi-pass membrane protein</topology>
    </subcellularLocation>
    <subcellularLocation>
        <location evidence="3">Secreted</location>
    </subcellularLocation>
</comment>
<evidence type="ECO:0000256" key="11">
    <source>
        <dbReference type="ARBA" id="ARBA00023157"/>
    </source>
</evidence>
<dbReference type="PANTHER" id="PTHR33048:SF131">
    <property type="entry name" value="INTEGRAL MEMBRANE PROTEIN"/>
    <property type="match status" value="1"/>
</dbReference>
<feature type="domain" description="CFEM" evidence="18">
    <location>
        <begin position="6"/>
        <end position="115"/>
    </location>
</feature>
<dbReference type="InterPro" id="IPR052337">
    <property type="entry name" value="SAT4-like"/>
</dbReference>
<feature type="chain" id="PRO_5012711380" description="CFEM domain-containing protein" evidence="17">
    <location>
        <begin position="20"/>
        <end position="474"/>
    </location>
</feature>
<evidence type="ECO:0000256" key="2">
    <source>
        <dbReference type="ARBA" id="ARBA00004589"/>
    </source>
</evidence>
<accession>A0A1Y2AAF8</accession>
<dbReference type="Pfam" id="PF20684">
    <property type="entry name" value="Fung_rhodopsin"/>
    <property type="match status" value="1"/>
</dbReference>
<feature type="disulfide bond" evidence="14">
    <location>
        <begin position="36"/>
        <end position="67"/>
    </location>
</feature>
<dbReference type="InterPro" id="IPR008427">
    <property type="entry name" value="Extracellular_membr_CFEM_dom"/>
</dbReference>
<feature type="signal peptide" evidence="17">
    <location>
        <begin position="1"/>
        <end position="19"/>
    </location>
</feature>
<name>A0A1Y2AAF8_9PLEO</name>
<evidence type="ECO:0000256" key="10">
    <source>
        <dbReference type="ARBA" id="ARBA00023136"/>
    </source>
</evidence>
<organism evidence="19 20">
    <name type="scientific">Clohesyomyces aquaticus</name>
    <dbReference type="NCBI Taxonomy" id="1231657"/>
    <lineage>
        <taxon>Eukaryota</taxon>
        <taxon>Fungi</taxon>
        <taxon>Dikarya</taxon>
        <taxon>Ascomycota</taxon>
        <taxon>Pezizomycotina</taxon>
        <taxon>Dothideomycetes</taxon>
        <taxon>Pleosporomycetidae</taxon>
        <taxon>Pleosporales</taxon>
        <taxon>Lindgomycetaceae</taxon>
        <taxon>Clohesyomyces</taxon>
    </lineage>
</organism>
<dbReference type="InterPro" id="IPR049326">
    <property type="entry name" value="Rhodopsin_dom_fungi"/>
</dbReference>
<evidence type="ECO:0000256" key="7">
    <source>
        <dbReference type="ARBA" id="ARBA00022692"/>
    </source>
</evidence>
<feature type="disulfide bond" evidence="14">
    <location>
        <begin position="55"/>
        <end position="88"/>
    </location>
</feature>
<keyword evidence="5" id="KW-0964">Secreted</keyword>
<keyword evidence="14" id="KW-0479">Metal-binding</keyword>
<gene>
    <name evidence="19" type="ORF">BCR34DRAFT_648288</name>
</gene>
<feature type="disulfide bond" evidence="14">
    <location>
        <begin position="46"/>
        <end position="53"/>
    </location>
</feature>
<keyword evidence="6" id="KW-0325">Glycoprotein</keyword>
<feature type="binding site" description="axial binding residue" evidence="14">
    <location>
        <position position="50"/>
    </location>
    <ligand>
        <name>heme</name>
        <dbReference type="ChEBI" id="CHEBI:30413"/>
    </ligand>
    <ligandPart>
        <name>Fe</name>
        <dbReference type="ChEBI" id="CHEBI:18248"/>
    </ligandPart>
</feature>
<feature type="transmembrane region" description="Helical" evidence="16">
    <location>
        <begin position="259"/>
        <end position="277"/>
    </location>
</feature>
<keyword evidence="8 17" id="KW-0732">Signal</keyword>
<dbReference type="AlphaFoldDB" id="A0A1Y2AAF8"/>
<proteinExistence type="inferred from homology"/>
<evidence type="ECO:0000256" key="4">
    <source>
        <dbReference type="ARBA" id="ARBA00010031"/>
    </source>
</evidence>
<feature type="transmembrane region" description="Helical" evidence="16">
    <location>
        <begin position="132"/>
        <end position="154"/>
    </location>
</feature>
<dbReference type="PANTHER" id="PTHR33048">
    <property type="entry name" value="PTH11-LIKE INTEGRAL MEMBRANE PROTEIN (AFU_ORTHOLOGUE AFUA_5G11245)"/>
    <property type="match status" value="1"/>
</dbReference>
<evidence type="ECO:0000256" key="12">
    <source>
        <dbReference type="ARBA" id="ARBA00023288"/>
    </source>
</evidence>
<keyword evidence="6" id="KW-0336">GPI-anchor</keyword>
<evidence type="ECO:0000256" key="16">
    <source>
        <dbReference type="SAM" id="Phobius"/>
    </source>
</evidence>
<feature type="disulfide bond" evidence="14">
    <location>
        <begin position="32"/>
        <end position="72"/>
    </location>
</feature>
<feature type="transmembrane region" description="Helical" evidence="16">
    <location>
        <begin position="210"/>
        <end position="239"/>
    </location>
</feature>
<dbReference type="GO" id="GO:0098552">
    <property type="term" value="C:side of membrane"/>
    <property type="evidence" value="ECO:0007669"/>
    <property type="project" value="UniProtKB-KW"/>
</dbReference>
<feature type="transmembrane region" description="Helical" evidence="16">
    <location>
        <begin position="289"/>
        <end position="308"/>
    </location>
</feature>
<evidence type="ECO:0000256" key="6">
    <source>
        <dbReference type="ARBA" id="ARBA00022622"/>
    </source>
</evidence>
<keyword evidence="7 16" id="KW-0812">Transmembrane</keyword>
<keyword evidence="20" id="KW-1185">Reference proteome</keyword>
<evidence type="ECO:0000256" key="14">
    <source>
        <dbReference type="PROSITE-ProRule" id="PRU01356"/>
    </source>
</evidence>
<comment type="similarity">
    <text evidence="4">Belongs to the RBT5 family.</text>
</comment>
<feature type="transmembrane region" description="Helical" evidence="16">
    <location>
        <begin position="328"/>
        <end position="350"/>
    </location>
</feature>
<evidence type="ECO:0000256" key="5">
    <source>
        <dbReference type="ARBA" id="ARBA00022525"/>
    </source>
</evidence>
<dbReference type="PROSITE" id="PS52012">
    <property type="entry name" value="CFEM"/>
    <property type="match status" value="1"/>
</dbReference>
<dbReference type="Pfam" id="PF05730">
    <property type="entry name" value="CFEM"/>
    <property type="match status" value="1"/>
</dbReference>
<evidence type="ECO:0000256" key="15">
    <source>
        <dbReference type="SAM" id="MobiDB-lite"/>
    </source>
</evidence>
<dbReference type="GO" id="GO:0005576">
    <property type="term" value="C:extracellular region"/>
    <property type="evidence" value="ECO:0007669"/>
    <property type="project" value="UniProtKB-SubCell"/>
</dbReference>
<evidence type="ECO:0000313" key="20">
    <source>
        <dbReference type="Proteomes" id="UP000193144"/>
    </source>
</evidence>
<keyword evidence="9 16" id="KW-1133">Transmembrane helix</keyword>
<comment type="caution">
    <text evidence="19">The sequence shown here is derived from an EMBL/GenBank/DDBJ whole genome shotgun (WGS) entry which is preliminary data.</text>
</comment>
<dbReference type="EMBL" id="MCFA01000004">
    <property type="protein sequence ID" value="ORY18965.1"/>
    <property type="molecule type" value="Genomic_DNA"/>
</dbReference>
<comment type="similarity">
    <text evidence="13">Belongs to the SAT4 family.</text>
</comment>
<evidence type="ECO:0000256" key="13">
    <source>
        <dbReference type="ARBA" id="ARBA00038359"/>
    </source>
</evidence>
<dbReference type="OrthoDB" id="408702at2759"/>
<dbReference type="STRING" id="1231657.A0A1Y2AAF8"/>
<evidence type="ECO:0000313" key="19">
    <source>
        <dbReference type="EMBL" id="ORY18965.1"/>
    </source>
</evidence>
<dbReference type="GO" id="GO:0046872">
    <property type="term" value="F:metal ion binding"/>
    <property type="evidence" value="ECO:0007669"/>
    <property type="project" value="UniProtKB-UniRule"/>
</dbReference>
<feature type="transmembrane region" description="Helical" evidence="16">
    <location>
        <begin position="99"/>
        <end position="120"/>
    </location>
</feature>
<reference evidence="19 20" key="1">
    <citation type="submission" date="2016-07" db="EMBL/GenBank/DDBJ databases">
        <title>Pervasive Adenine N6-methylation of Active Genes in Fungi.</title>
        <authorList>
            <consortium name="DOE Joint Genome Institute"/>
            <person name="Mondo S.J."/>
            <person name="Dannebaum R.O."/>
            <person name="Kuo R.C."/>
            <person name="Labutti K."/>
            <person name="Haridas S."/>
            <person name="Kuo A."/>
            <person name="Salamov A."/>
            <person name="Ahrendt S.R."/>
            <person name="Lipzen A."/>
            <person name="Sullivan W."/>
            <person name="Andreopoulos W.B."/>
            <person name="Clum A."/>
            <person name="Lindquist E."/>
            <person name="Daum C."/>
            <person name="Ramamoorthy G.K."/>
            <person name="Gryganskyi A."/>
            <person name="Culley D."/>
            <person name="Magnuson J.K."/>
            <person name="James T.Y."/>
            <person name="O'Malley M.A."/>
            <person name="Stajich J.E."/>
            <person name="Spatafora J.W."/>
            <person name="Visel A."/>
            <person name="Grigoriev I.V."/>
        </authorList>
    </citation>
    <scope>NUCLEOTIDE SEQUENCE [LARGE SCALE GENOMIC DNA]</scope>
    <source>
        <strain evidence="19 20">CBS 115471</strain>
    </source>
</reference>
<keyword evidence="14" id="KW-0408">Iron</keyword>
<evidence type="ECO:0000256" key="9">
    <source>
        <dbReference type="ARBA" id="ARBA00022989"/>
    </source>
</evidence>
<keyword evidence="10 16" id="KW-0472">Membrane</keyword>
<keyword evidence="12" id="KW-0449">Lipoprotein</keyword>
<keyword evidence="14" id="KW-0349">Heme</keyword>
<evidence type="ECO:0000256" key="8">
    <source>
        <dbReference type="ARBA" id="ARBA00022729"/>
    </source>
</evidence>
<feature type="transmembrane region" description="Helical" evidence="16">
    <location>
        <begin position="174"/>
        <end position="198"/>
    </location>
</feature>
<protein>
    <recommendedName>
        <fullName evidence="18">CFEM domain-containing protein</fullName>
    </recommendedName>
</protein>
<dbReference type="Proteomes" id="UP000193144">
    <property type="component" value="Unassembled WGS sequence"/>
</dbReference>
<evidence type="ECO:0000259" key="18">
    <source>
        <dbReference type="PROSITE" id="PS52012"/>
    </source>
</evidence>
<keyword evidence="11 14" id="KW-1015">Disulfide bond</keyword>